<gene>
    <name evidence="1" type="ORF">B4N89_44985</name>
</gene>
<organism evidence="1 2">
    <name type="scientific">Embleya scabrispora</name>
    <dbReference type="NCBI Taxonomy" id="159449"/>
    <lineage>
        <taxon>Bacteria</taxon>
        <taxon>Bacillati</taxon>
        <taxon>Actinomycetota</taxon>
        <taxon>Actinomycetes</taxon>
        <taxon>Kitasatosporales</taxon>
        <taxon>Streptomycetaceae</taxon>
        <taxon>Embleya</taxon>
    </lineage>
</organism>
<protein>
    <submittedName>
        <fullName evidence="1">Uncharacterized protein</fullName>
    </submittedName>
</protein>
<evidence type="ECO:0000313" key="1">
    <source>
        <dbReference type="EMBL" id="OPC76649.1"/>
    </source>
</evidence>
<dbReference type="Proteomes" id="UP000190037">
    <property type="component" value="Unassembled WGS sequence"/>
</dbReference>
<sequence>MPAMAASAVQLHTAASLALEELESHMAEDQTLADGLFSGLLSEASGWDESPYSDVTYDDIVQMPDAQALEALSSFLPSDLIAPASAVLRRLDPTRFDART</sequence>
<comment type="caution">
    <text evidence="1">The sequence shown here is derived from an EMBL/GenBank/DDBJ whole genome shotgun (WGS) entry which is preliminary data.</text>
</comment>
<accession>A0A1T3NII3</accession>
<name>A0A1T3NII3_9ACTN</name>
<dbReference type="AlphaFoldDB" id="A0A1T3NII3"/>
<dbReference type="EMBL" id="MWQN01000005">
    <property type="protein sequence ID" value="OPC76649.1"/>
    <property type="molecule type" value="Genomic_DNA"/>
</dbReference>
<evidence type="ECO:0000313" key="2">
    <source>
        <dbReference type="Proteomes" id="UP000190037"/>
    </source>
</evidence>
<reference evidence="1 2" key="1">
    <citation type="submission" date="2017-03" db="EMBL/GenBank/DDBJ databases">
        <title>Draft genome sequence of Streptomyces scabrisporus NF3, endophyte isolated from Amphipterygium adstringens.</title>
        <authorList>
            <person name="Vazquez M."/>
            <person name="Ceapa C.D."/>
            <person name="Rodriguez Luna D."/>
            <person name="Sanchez Esquivel S."/>
        </authorList>
    </citation>
    <scope>NUCLEOTIDE SEQUENCE [LARGE SCALE GENOMIC DNA]</scope>
    <source>
        <strain evidence="1 2">NF3</strain>
    </source>
</reference>
<keyword evidence="2" id="KW-1185">Reference proteome</keyword>
<proteinExistence type="predicted"/>